<reference evidence="6" key="1">
    <citation type="journal article" date="2019" name="Int. J. Syst. Evol. Microbiol.">
        <title>The Global Catalogue of Microorganisms (GCM) 10K type strain sequencing project: providing services to taxonomists for standard genome sequencing and annotation.</title>
        <authorList>
            <consortium name="The Broad Institute Genomics Platform"/>
            <consortium name="The Broad Institute Genome Sequencing Center for Infectious Disease"/>
            <person name="Wu L."/>
            <person name="Ma J."/>
        </authorList>
    </citation>
    <scope>NUCLEOTIDE SEQUENCE [LARGE SCALE GENOMIC DNA]</scope>
    <source>
        <strain evidence="6">CGMCC 1.19032</strain>
    </source>
</reference>
<evidence type="ECO:0000256" key="4">
    <source>
        <dbReference type="SAM" id="SignalP"/>
    </source>
</evidence>
<dbReference type="EMBL" id="JBHSGS010000015">
    <property type="protein sequence ID" value="MFC4718719.1"/>
    <property type="molecule type" value="Genomic_DNA"/>
</dbReference>
<evidence type="ECO:0000313" key="6">
    <source>
        <dbReference type="Proteomes" id="UP001595969"/>
    </source>
</evidence>
<evidence type="ECO:0000256" key="1">
    <source>
        <dbReference type="ARBA" id="ARBA00008520"/>
    </source>
</evidence>
<feature type="chain" id="PRO_5046713527" evidence="4">
    <location>
        <begin position="30"/>
        <end position="327"/>
    </location>
</feature>
<sequence length="327" mass="36037">MKNRVFKKRMMGALLGLAMFLGACSQGSASTKNPVVIYTNADDEPIQEIQKALDENGFKDQYLLQTFSTSELGGKLLAEGSNIEADLVTMSTFYATSAQEKNQLFQKLDHFGKTLQSTPEYAAPFTSQEGVIFYNTKALAEANLAKPTSLKDLTKPEYKGAISISDIKQSSTAWLLFQALVDTYGEKEAKEILQGIYANAGDHIEQSGSGPLKKVRVGEVVFGFGLRHQAVKDKKEGQPIDVIEPTEGTYSLTESLMVIDKGEKTNSKAQEMLAVIIEKARPEILKIYPNALYEEEDVSGLEVANEPKVFPEPLTAELLEQHKKLVE</sequence>
<dbReference type="PROSITE" id="PS51257">
    <property type="entry name" value="PROKAR_LIPOPROTEIN"/>
    <property type="match status" value="1"/>
</dbReference>
<proteinExistence type="inferred from homology"/>
<gene>
    <name evidence="5" type="ORF">ACFO5I_03040</name>
</gene>
<keyword evidence="3 4" id="KW-0732">Signal</keyword>
<dbReference type="Pfam" id="PF13416">
    <property type="entry name" value="SBP_bac_8"/>
    <property type="match status" value="1"/>
</dbReference>
<evidence type="ECO:0000256" key="2">
    <source>
        <dbReference type="ARBA" id="ARBA00022448"/>
    </source>
</evidence>
<keyword evidence="6" id="KW-1185">Reference proteome</keyword>
<dbReference type="Gene3D" id="3.40.190.10">
    <property type="entry name" value="Periplasmic binding protein-like II"/>
    <property type="match status" value="2"/>
</dbReference>
<comment type="similarity">
    <text evidence="1">Belongs to the bacterial solute-binding protein 1 family.</text>
</comment>
<dbReference type="SUPFAM" id="SSF53850">
    <property type="entry name" value="Periplasmic binding protein-like II"/>
    <property type="match status" value="1"/>
</dbReference>
<dbReference type="PANTHER" id="PTHR30006">
    <property type="entry name" value="THIAMINE-BINDING PERIPLASMIC PROTEIN-RELATED"/>
    <property type="match status" value="1"/>
</dbReference>
<name>A0ABV9MUL1_9ENTE</name>
<dbReference type="InterPro" id="IPR006059">
    <property type="entry name" value="SBP"/>
</dbReference>
<dbReference type="PROSITE" id="PS01037">
    <property type="entry name" value="SBP_BACTERIAL_1"/>
    <property type="match status" value="1"/>
</dbReference>
<feature type="signal peptide" evidence="4">
    <location>
        <begin position="1"/>
        <end position="29"/>
    </location>
</feature>
<dbReference type="RefSeq" id="WP_204653977.1">
    <property type="nucleotide sequence ID" value="NZ_JAFBFD010000017.1"/>
</dbReference>
<keyword evidence="2" id="KW-0813">Transport</keyword>
<accession>A0ABV9MUL1</accession>
<comment type="caution">
    <text evidence="5">The sequence shown here is derived from an EMBL/GenBank/DDBJ whole genome shotgun (WGS) entry which is preliminary data.</text>
</comment>
<dbReference type="InterPro" id="IPR006061">
    <property type="entry name" value="SBP_1_CS"/>
</dbReference>
<evidence type="ECO:0000256" key="3">
    <source>
        <dbReference type="ARBA" id="ARBA00022729"/>
    </source>
</evidence>
<evidence type="ECO:0000313" key="5">
    <source>
        <dbReference type="EMBL" id="MFC4718719.1"/>
    </source>
</evidence>
<dbReference type="Proteomes" id="UP001595969">
    <property type="component" value="Unassembled WGS sequence"/>
</dbReference>
<organism evidence="5 6">
    <name type="scientific">Enterococcus lemanii</name>
    <dbReference type="NCBI Taxonomy" id="1159752"/>
    <lineage>
        <taxon>Bacteria</taxon>
        <taxon>Bacillati</taxon>
        <taxon>Bacillota</taxon>
        <taxon>Bacilli</taxon>
        <taxon>Lactobacillales</taxon>
        <taxon>Enterococcaceae</taxon>
        <taxon>Enterococcus</taxon>
    </lineage>
</organism>
<protein>
    <submittedName>
        <fullName evidence="5">Extracellular solute-binding protein</fullName>
    </submittedName>
</protein>